<keyword evidence="4" id="KW-1185">Reference proteome</keyword>
<evidence type="ECO:0000256" key="1">
    <source>
        <dbReference type="ARBA" id="ARBA00022729"/>
    </source>
</evidence>
<evidence type="ECO:0008006" key="5">
    <source>
        <dbReference type="Google" id="ProtNLM"/>
    </source>
</evidence>
<feature type="signal peptide" evidence="2">
    <location>
        <begin position="1"/>
        <end position="19"/>
    </location>
</feature>
<dbReference type="AlphaFoldDB" id="A0AAW1ME45"/>
<proteinExistence type="predicted"/>
<dbReference type="Gene3D" id="2.70.220.10">
    <property type="entry name" value="Ganglioside GM2 activator"/>
    <property type="match status" value="1"/>
</dbReference>
<dbReference type="Proteomes" id="UP001458880">
    <property type="component" value="Unassembled WGS sequence"/>
</dbReference>
<feature type="chain" id="PRO_5043620808" description="MD-2-related lipid-recognition domain-containing protein" evidence="2">
    <location>
        <begin position="20"/>
        <end position="179"/>
    </location>
</feature>
<reference evidence="3 4" key="1">
    <citation type="journal article" date="2024" name="BMC Genomics">
        <title>De novo assembly and annotation of Popillia japonica's genome with initial clues to its potential as an invasive pest.</title>
        <authorList>
            <person name="Cucini C."/>
            <person name="Boschi S."/>
            <person name="Funari R."/>
            <person name="Cardaioli E."/>
            <person name="Iannotti N."/>
            <person name="Marturano G."/>
            <person name="Paoli F."/>
            <person name="Bruttini M."/>
            <person name="Carapelli A."/>
            <person name="Frati F."/>
            <person name="Nardi F."/>
        </authorList>
    </citation>
    <scope>NUCLEOTIDE SEQUENCE [LARGE SCALE GENOMIC DNA]</scope>
    <source>
        <strain evidence="3">DMR45628</strain>
    </source>
</reference>
<dbReference type="InterPro" id="IPR036846">
    <property type="entry name" value="GM2-AP_sf"/>
</dbReference>
<accession>A0AAW1ME45</accession>
<keyword evidence="1 2" id="KW-0732">Signal</keyword>
<organism evidence="3 4">
    <name type="scientific">Popillia japonica</name>
    <name type="common">Japanese beetle</name>
    <dbReference type="NCBI Taxonomy" id="7064"/>
    <lineage>
        <taxon>Eukaryota</taxon>
        <taxon>Metazoa</taxon>
        <taxon>Ecdysozoa</taxon>
        <taxon>Arthropoda</taxon>
        <taxon>Hexapoda</taxon>
        <taxon>Insecta</taxon>
        <taxon>Pterygota</taxon>
        <taxon>Neoptera</taxon>
        <taxon>Endopterygota</taxon>
        <taxon>Coleoptera</taxon>
        <taxon>Polyphaga</taxon>
        <taxon>Scarabaeiformia</taxon>
        <taxon>Scarabaeidae</taxon>
        <taxon>Rutelinae</taxon>
        <taxon>Popillia</taxon>
    </lineage>
</organism>
<evidence type="ECO:0000256" key="2">
    <source>
        <dbReference type="SAM" id="SignalP"/>
    </source>
</evidence>
<gene>
    <name evidence="3" type="ORF">QE152_g7810</name>
</gene>
<name>A0AAW1ME45_POPJA</name>
<comment type="caution">
    <text evidence="3">The sequence shown here is derived from an EMBL/GenBank/DDBJ whole genome shotgun (WGS) entry which is preliminary data.</text>
</comment>
<sequence>MHLLLYVFVLAFIPGRTPLKYTLVLNKFIGRCSGTNPKSSFDNIKISYMPSGDLSLDFDIVIHRPVRDSLKSTWIVERCASREALDTCSHFAEFNTTKFCNIISKAGSAWSSFMSCIQPKYSCPLKKITYFGRNCTVDPNRFFFPITGSYWKIKSEIVDGRDNALFMCLFFEGGVSVQH</sequence>
<evidence type="ECO:0000313" key="3">
    <source>
        <dbReference type="EMBL" id="KAK9744366.1"/>
    </source>
</evidence>
<evidence type="ECO:0000313" key="4">
    <source>
        <dbReference type="Proteomes" id="UP001458880"/>
    </source>
</evidence>
<dbReference type="EMBL" id="JASPKY010000059">
    <property type="protein sequence ID" value="KAK9744366.1"/>
    <property type="molecule type" value="Genomic_DNA"/>
</dbReference>
<protein>
    <recommendedName>
        <fullName evidence="5">MD-2-related lipid-recognition domain-containing protein</fullName>
    </recommendedName>
</protein>